<gene>
    <name evidence="2" type="ORF">SFRICE_003566</name>
</gene>
<dbReference type="EMBL" id="ODYU01009682">
    <property type="protein sequence ID" value="SOQ54278.1"/>
    <property type="molecule type" value="Genomic_DNA"/>
</dbReference>
<proteinExistence type="predicted"/>
<feature type="region of interest" description="Disordered" evidence="1">
    <location>
        <begin position="48"/>
        <end position="72"/>
    </location>
</feature>
<protein>
    <submittedName>
        <fullName evidence="2">SFRICE_003566</fullName>
    </submittedName>
</protein>
<reference evidence="2" key="1">
    <citation type="submission" date="2016-07" db="EMBL/GenBank/DDBJ databases">
        <authorList>
            <person name="Bretaudeau A."/>
        </authorList>
    </citation>
    <scope>NUCLEOTIDE SEQUENCE</scope>
    <source>
        <strain evidence="2">Rice</strain>
        <tissue evidence="2">Whole body</tissue>
    </source>
</reference>
<sequence>MRRTQPMTSVIDHVSFHSHRDLAEEAPPPEDDEDCTTSVIDRVSFHSHRDLAEEAPPDDEIDCKNVWDDPNR</sequence>
<feature type="compositionally biased region" description="Basic and acidic residues" evidence="1">
    <location>
        <begin position="62"/>
        <end position="72"/>
    </location>
</feature>
<feature type="region of interest" description="Disordered" evidence="1">
    <location>
        <begin position="1"/>
        <end position="36"/>
    </location>
</feature>
<feature type="compositionally biased region" description="Basic and acidic residues" evidence="1">
    <location>
        <begin position="14"/>
        <end position="23"/>
    </location>
</feature>
<evidence type="ECO:0000313" key="2">
    <source>
        <dbReference type="EMBL" id="SOQ54278.1"/>
    </source>
</evidence>
<dbReference type="AlphaFoldDB" id="A0A2H1WMM0"/>
<organism evidence="2">
    <name type="scientific">Spodoptera frugiperda</name>
    <name type="common">Fall armyworm</name>
    <dbReference type="NCBI Taxonomy" id="7108"/>
    <lineage>
        <taxon>Eukaryota</taxon>
        <taxon>Metazoa</taxon>
        <taxon>Ecdysozoa</taxon>
        <taxon>Arthropoda</taxon>
        <taxon>Hexapoda</taxon>
        <taxon>Insecta</taxon>
        <taxon>Pterygota</taxon>
        <taxon>Neoptera</taxon>
        <taxon>Endopterygota</taxon>
        <taxon>Lepidoptera</taxon>
        <taxon>Glossata</taxon>
        <taxon>Ditrysia</taxon>
        <taxon>Noctuoidea</taxon>
        <taxon>Noctuidae</taxon>
        <taxon>Amphipyrinae</taxon>
        <taxon>Spodoptera</taxon>
    </lineage>
</organism>
<name>A0A2H1WMM0_SPOFR</name>
<accession>A0A2H1WMM0</accession>
<evidence type="ECO:0000256" key="1">
    <source>
        <dbReference type="SAM" id="MobiDB-lite"/>
    </source>
</evidence>